<keyword evidence="7 8" id="KW-0949">S-adenosyl-L-methionine</keyword>
<dbReference type="Pfam" id="PF20260">
    <property type="entry name" value="PUA_4"/>
    <property type="match status" value="1"/>
</dbReference>
<reference evidence="11" key="1">
    <citation type="submission" date="2020-12" db="EMBL/GenBank/DDBJ databases">
        <title>Clostridium thailandense sp. nov., a novel acetogenic bacterium isolated from peat land soil in Thailand.</title>
        <authorList>
            <person name="Chaikitkaew S."/>
            <person name="Birkeland N.K."/>
        </authorList>
    </citation>
    <scope>NUCLEOTIDE SEQUENCE</scope>
    <source>
        <strain evidence="11">PL3</strain>
    </source>
</reference>
<dbReference type="RefSeq" id="WP_218320060.1">
    <property type="nucleotide sequence ID" value="NZ_JAEEGC010000037.1"/>
</dbReference>
<evidence type="ECO:0000256" key="1">
    <source>
        <dbReference type="ARBA" id="ARBA00004496"/>
    </source>
</evidence>
<proteinExistence type="inferred from homology"/>
<evidence type="ECO:0000256" key="7">
    <source>
        <dbReference type="ARBA" id="ARBA00022691"/>
    </source>
</evidence>
<dbReference type="EC" id="2.1.1.193" evidence="8"/>
<dbReference type="GO" id="GO:0070475">
    <property type="term" value="P:rRNA base methylation"/>
    <property type="evidence" value="ECO:0007669"/>
    <property type="project" value="TreeGrafter"/>
</dbReference>
<dbReference type="PANTHER" id="PTHR30027:SF3">
    <property type="entry name" value="16S RRNA (URACIL(1498)-N(3))-METHYLTRANSFERASE"/>
    <property type="match status" value="1"/>
</dbReference>
<evidence type="ECO:0000256" key="8">
    <source>
        <dbReference type="PIRNR" id="PIRNR015601"/>
    </source>
</evidence>
<comment type="catalytic activity">
    <reaction evidence="8">
        <text>uridine(1498) in 16S rRNA + S-adenosyl-L-methionine = N(3)-methyluridine(1498) in 16S rRNA + S-adenosyl-L-homocysteine + H(+)</text>
        <dbReference type="Rhea" id="RHEA:42920"/>
        <dbReference type="Rhea" id="RHEA-COMP:10283"/>
        <dbReference type="Rhea" id="RHEA-COMP:10284"/>
        <dbReference type="ChEBI" id="CHEBI:15378"/>
        <dbReference type="ChEBI" id="CHEBI:57856"/>
        <dbReference type="ChEBI" id="CHEBI:59789"/>
        <dbReference type="ChEBI" id="CHEBI:65315"/>
        <dbReference type="ChEBI" id="CHEBI:74502"/>
        <dbReference type="EC" id="2.1.1.193"/>
    </reaction>
</comment>
<keyword evidence="5 8" id="KW-0489">Methyltransferase</keyword>
<evidence type="ECO:0000259" key="10">
    <source>
        <dbReference type="Pfam" id="PF20260"/>
    </source>
</evidence>
<evidence type="ECO:0000256" key="3">
    <source>
        <dbReference type="ARBA" id="ARBA00022490"/>
    </source>
</evidence>
<dbReference type="PIRSF" id="PIRSF015601">
    <property type="entry name" value="MTase_slr0722"/>
    <property type="match status" value="1"/>
</dbReference>
<name>A0A949TYT4_9CLOT</name>
<protein>
    <recommendedName>
        <fullName evidence="2 8">Ribosomal RNA small subunit methyltransferase E</fullName>
        <ecNumber evidence="8">2.1.1.193</ecNumber>
    </recommendedName>
</protein>
<feature type="domain" description="Ribosomal RNA small subunit methyltransferase E methyltransferase" evidence="9">
    <location>
        <begin position="73"/>
        <end position="240"/>
    </location>
</feature>
<organism evidence="11 12">
    <name type="scientific">Clostridium thailandense</name>
    <dbReference type="NCBI Taxonomy" id="2794346"/>
    <lineage>
        <taxon>Bacteria</taxon>
        <taxon>Bacillati</taxon>
        <taxon>Bacillota</taxon>
        <taxon>Clostridia</taxon>
        <taxon>Eubacteriales</taxon>
        <taxon>Clostridiaceae</taxon>
        <taxon>Clostridium</taxon>
    </lineage>
</organism>
<sequence length="264" mass="29902">MHKFFVAKNSIIDDKAYIEGDDLKHIYKVLRLQEGEKVSINNCEGEEFLGVIEKVDKKEAIVKIIEKLETNNESNIEIYLFQGLPKSSKMDLIVQKATELGVKEITPIITERVIVKNEIGEFKKIDRYIRIALEACKQSKRSVIPEVKNPLEFDRLLTKLKEMDLILVPYENEEGYGIKNVVKDIAQKDIKKIGIIIGPEGGFEENEINILKELGAYIITLGPRILRTETAGFVCTSLIMYELGDLGGQSPKLGFNEQLASRSE</sequence>
<dbReference type="GO" id="GO:0070042">
    <property type="term" value="F:rRNA (uridine-N3-)-methyltransferase activity"/>
    <property type="evidence" value="ECO:0007669"/>
    <property type="project" value="TreeGrafter"/>
</dbReference>
<keyword evidence="3 8" id="KW-0963">Cytoplasm</keyword>
<evidence type="ECO:0000256" key="2">
    <source>
        <dbReference type="ARBA" id="ARBA00013673"/>
    </source>
</evidence>
<comment type="subcellular location">
    <subcellularLocation>
        <location evidence="1 8">Cytoplasm</location>
    </subcellularLocation>
</comment>
<dbReference type="InterPro" id="IPR046886">
    <property type="entry name" value="RsmE_MTase_dom"/>
</dbReference>
<dbReference type="NCBIfam" id="NF008692">
    <property type="entry name" value="PRK11713.1-5"/>
    <property type="match status" value="1"/>
</dbReference>
<dbReference type="InterPro" id="IPR006700">
    <property type="entry name" value="RsmE"/>
</dbReference>
<accession>A0A949TYT4</accession>
<dbReference type="PANTHER" id="PTHR30027">
    <property type="entry name" value="RIBOSOMAL RNA SMALL SUBUNIT METHYLTRANSFERASE E"/>
    <property type="match status" value="1"/>
</dbReference>
<dbReference type="AlphaFoldDB" id="A0A949TYT4"/>
<evidence type="ECO:0000313" key="11">
    <source>
        <dbReference type="EMBL" id="MBV7273029.1"/>
    </source>
</evidence>
<keyword evidence="4 8" id="KW-0698">rRNA processing</keyword>
<dbReference type="Pfam" id="PF04452">
    <property type="entry name" value="Methyltrans_RNA"/>
    <property type="match status" value="1"/>
</dbReference>
<dbReference type="EMBL" id="JAEEGC010000037">
    <property type="protein sequence ID" value="MBV7273029.1"/>
    <property type="molecule type" value="Genomic_DNA"/>
</dbReference>
<dbReference type="InterPro" id="IPR046887">
    <property type="entry name" value="RsmE_PUA-like"/>
</dbReference>
<comment type="function">
    <text evidence="8">Specifically methylates the N3 position of the uracil ring of uridine 1498 (m3U1498) in 16S rRNA. Acts on the fully assembled 30S ribosomal subunit.</text>
</comment>
<dbReference type="Proteomes" id="UP000694308">
    <property type="component" value="Unassembled WGS sequence"/>
</dbReference>
<comment type="caution">
    <text evidence="11">The sequence shown here is derived from an EMBL/GenBank/DDBJ whole genome shotgun (WGS) entry which is preliminary data.</text>
</comment>
<dbReference type="CDD" id="cd18084">
    <property type="entry name" value="RsmE-like"/>
    <property type="match status" value="1"/>
</dbReference>
<evidence type="ECO:0000313" key="12">
    <source>
        <dbReference type="Proteomes" id="UP000694308"/>
    </source>
</evidence>
<keyword evidence="6 8" id="KW-0808">Transferase</keyword>
<evidence type="ECO:0000256" key="4">
    <source>
        <dbReference type="ARBA" id="ARBA00022552"/>
    </source>
</evidence>
<comment type="similarity">
    <text evidence="8">Belongs to the RNA methyltransferase RsmE family.</text>
</comment>
<dbReference type="NCBIfam" id="TIGR00046">
    <property type="entry name" value="RsmE family RNA methyltransferase"/>
    <property type="match status" value="1"/>
</dbReference>
<gene>
    <name evidence="11" type="ORF">I6U48_08905</name>
</gene>
<keyword evidence="12" id="KW-1185">Reference proteome</keyword>
<evidence type="ECO:0000259" key="9">
    <source>
        <dbReference type="Pfam" id="PF04452"/>
    </source>
</evidence>
<dbReference type="GO" id="GO:0005737">
    <property type="term" value="C:cytoplasm"/>
    <property type="evidence" value="ECO:0007669"/>
    <property type="project" value="UniProtKB-SubCell"/>
</dbReference>
<feature type="domain" description="Ribosomal RNA small subunit methyltransferase E PUA-like" evidence="10">
    <location>
        <begin position="18"/>
        <end position="65"/>
    </location>
</feature>
<evidence type="ECO:0000256" key="5">
    <source>
        <dbReference type="ARBA" id="ARBA00022603"/>
    </source>
</evidence>
<evidence type="ECO:0000256" key="6">
    <source>
        <dbReference type="ARBA" id="ARBA00022679"/>
    </source>
</evidence>